<sequence>MLDALRLSAGSAVAPAGSLTAPAAQPATAAAATPSATPLSPNPKITFDPEIDRLVMEFRDSDGKVQSSLPSAKELQAYRWAARTGAAEPGTAPQPAARPDAAPGAAPAAALS</sequence>
<evidence type="ECO:0000256" key="1">
    <source>
        <dbReference type="SAM" id="MobiDB-lite"/>
    </source>
</evidence>
<evidence type="ECO:0008006" key="4">
    <source>
        <dbReference type="Google" id="ProtNLM"/>
    </source>
</evidence>
<proteinExistence type="predicted"/>
<name>A0ABV6JTU8_9PROT</name>
<keyword evidence="3" id="KW-1185">Reference proteome</keyword>
<protein>
    <recommendedName>
        <fullName evidence="4">Flagellar hook-length control protein FliK</fullName>
    </recommendedName>
</protein>
<feature type="compositionally biased region" description="Low complexity" evidence="1">
    <location>
        <begin position="93"/>
        <end position="112"/>
    </location>
</feature>
<dbReference type="EMBL" id="JBHLUN010000007">
    <property type="protein sequence ID" value="MFC0408745.1"/>
    <property type="molecule type" value="Genomic_DNA"/>
</dbReference>
<feature type="region of interest" description="Disordered" evidence="1">
    <location>
        <begin position="82"/>
        <end position="112"/>
    </location>
</feature>
<comment type="caution">
    <text evidence="2">The sequence shown here is derived from an EMBL/GenBank/DDBJ whole genome shotgun (WGS) entry which is preliminary data.</text>
</comment>
<accession>A0ABV6JTU8</accession>
<reference evidence="2 3" key="1">
    <citation type="submission" date="2024-09" db="EMBL/GenBank/DDBJ databases">
        <authorList>
            <person name="Sun Q."/>
            <person name="Mori K."/>
        </authorList>
    </citation>
    <scope>NUCLEOTIDE SEQUENCE [LARGE SCALE GENOMIC DNA]</scope>
    <source>
        <strain evidence="2 3">TBRC 5777</strain>
    </source>
</reference>
<gene>
    <name evidence="2" type="ORF">ACFFGY_10820</name>
</gene>
<dbReference type="RefSeq" id="WP_377044500.1">
    <property type="nucleotide sequence ID" value="NZ_JBHLUN010000007.1"/>
</dbReference>
<evidence type="ECO:0000313" key="3">
    <source>
        <dbReference type="Proteomes" id="UP001589865"/>
    </source>
</evidence>
<evidence type="ECO:0000313" key="2">
    <source>
        <dbReference type="EMBL" id="MFC0408745.1"/>
    </source>
</evidence>
<feature type="compositionally biased region" description="Low complexity" evidence="1">
    <location>
        <begin position="20"/>
        <end position="38"/>
    </location>
</feature>
<organism evidence="2 3">
    <name type="scientific">Roseomonas elaeocarpi</name>
    <dbReference type="NCBI Taxonomy" id="907779"/>
    <lineage>
        <taxon>Bacteria</taxon>
        <taxon>Pseudomonadati</taxon>
        <taxon>Pseudomonadota</taxon>
        <taxon>Alphaproteobacteria</taxon>
        <taxon>Acetobacterales</taxon>
        <taxon>Roseomonadaceae</taxon>
        <taxon>Roseomonas</taxon>
    </lineage>
</organism>
<dbReference type="Proteomes" id="UP001589865">
    <property type="component" value="Unassembled WGS sequence"/>
</dbReference>
<feature type="region of interest" description="Disordered" evidence="1">
    <location>
        <begin position="12"/>
        <end position="46"/>
    </location>
</feature>